<dbReference type="AlphaFoldDB" id="A0A094WFI6"/>
<protein>
    <submittedName>
        <fullName evidence="1">Uncharacterized protein</fullName>
    </submittedName>
</protein>
<organism evidence="1 2">
    <name type="scientific">Leptospirillum ferriphilum</name>
    <dbReference type="NCBI Taxonomy" id="178606"/>
    <lineage>
        <taxon>Bacteria</taxon>
        <taxon>Pseudomonadati</taxon>
        <taxon>Nitrospirota</taxon>
        <taxon>Nitrospiria</taxon>
        <taxon>Nitrospirales</taxon>
        <taxon>Nitrospiraceae</taxon>
        <taxon>Leptospirillum</taxon>
    </lineage>
</organism>
<dbReference type="Proteomes" id="UP000029452">
    <property type="component" value="Unassembled WGS sequence"/>
</dbReference>
<comment type="caution">
    <text evidence="1">The sequence shown here is derived from an EMBL/GenBank/DDBJ whole genome shotgun (WGS) entry which is preliminary data.</text>
</comment>
<dbReference type="EMBL" id="JPGK01000003">
    <property type="protein sequence ID" value="KGA94407.1"/>
    <property type="molecule type" value="Genomic_DNA"/>
</dbReference>
<name>A0A094WFI6_9BACT</name>
<evidence type="ECO:0000313" key="1">
    <source>
        <dbReference type="EMBL" id="KGA94407.1"/>
    </source>
</evidence>
<dbReference type="PATRIC" id="fig|178606.4.peg.984"/>
<sequence length="43" mass="4770">MSTPFFTFFPVQKKYFKKTIFGKPGGGKTTGLALESIRTALVK</sequence>
<gene>
    <name evidence="1" type="ORF">LptCag_1170</name>
</gene>
<accession>A0A094WFI6</accession>
<proteinExistence type="predicted"/>
<reference evidence="1 2" key="1">
    <citation type="submission" date="2014-06" db="EMBL/GenBank/DDBJ databases">
        <title>Draft genome sequence of iron oxidizing acidophile Leptospirillum ferriphilum DSM14647.</title>
        <authorList>
            <person name="Cardenas J.P."/>
            <person name="Lazcano M."/>
            <person name="Ossandon F.J."/>
            <person name="Corbett M."/>
            <person name="Holmes D.S."/>
            <person name="Watkin E."/>
        </authorList>
    </citation>
    <scope>NUCLEOTIDE SEQUENCE [LARGE SCALE GENOMIC DNA]</scope>
    <source>
        <strain evidence="1 2">DSM 14647</strain>
    </source>
</reference>
<dbReference type="RefSeq" id="WP_268870831.1">
    <property type="nucleotide sequence ID" value="NZ_JBPKCJ010000003.1"/>
</dbReference>
<evidence type="ECO:0000313" key="2">
    <source>
        <dbReference type="Proteomes" id="UP000029452"/>
    </source>
</evidence>